<evidence type="ECO:0000259" key="6">
    <source>
        <dbReference type="PROSITE" id="PS50850"/>
    </source>
</evidence>
<evidence type="ECO:0000256" key="4">
    <source>
        <dbReference type="ARBA" id="ARBA00023136"/>
    </source>
</evidence>
<dbReference type="RefSeq" id="WP_277280613.1">
    <property type="nucleotide sequence ID" value="NZ_JAROCY010000034.1"/>
</dbReference>
<evidence type="ECO:0000256" key="5">
    <source>
        <dbReference type="SAM" id="Phobius"/>
    </source>
</evidence>
<sequence>MSQTPREVIEQTPMGVRQWIVVVLMVLLNALDGFDVLSSAFAAPGITADWGIARPALGVVLSAELLGMGFGSVLLGGAADRYGRKSTMLVCLVLMAIGMYLASIAASVQPMVAYRFLTGIGIGGMLTTTNAVVAESTNSRWRSVAIAVYVAGYPLGAIIGGIAASEWLLPTYSWHAVFVFGAVVTAVLIPIILALVPETAAYLVTKRNLAGVNRTLAAFGKPAVNDLPVIVAGAAKPRVTDILSNPRLRTVTLLVAFGYTFHCITFYYILKFGVQIVSDYPPGYPPAQAATVLTYANVGGFLGSALFGFVMARLGVRWPTALMLLIGAMMVAWFGTGRDTLKAWQWATMIAGFFTNAAISGYYAAFARGFPAYARATGTGFALGVGRLGAAGSPLLAGTLFGWLGDDQLLTVSIIMAMGSVASAVLFLMLPMRDADAEMAAVPDHQPID</sequence>
<keyword evidence="3 5" id="KW-1133">Transmembrane helix</keyword>
<feature type="transmembrane region" description="Helical" evidence="5">
    <location>
        <begin position="87"/>
        <end position="106"/>
    </location>
</feature>
<dbReference type="Proteomes" id="UP001222770">
    <property type="component" value="Unassembled WGS sequence"/>
</dbReference>
<feature type="transmembrane region" description="Helical" evidence="5">
    <location>
        <begin position="146"/>
        <end position="168"/>
    </location>
</feature>
<protein>
    <submittedName>
        <fullName evidence="7">MFS transporter</fullName>
    </submittedName>
</protein>
<comment type="caution">
    <text evidence="7">The sequence shown here is derived from an EMBL/GenBank/DDBJ whole genome shotgun (WGS) entry which is preliminary data.</text>
</comment>
<accession>A0ABT6CQZ3</accession>
<keyword evidence="8" id="KW-1185">Reference proteome</keyword>
<feature type="transmembrane region" description="Helical" evidence="5">
    <location>
        <begin position="251"/>
        <end position="270"/>
    </location>
</feature>
<feature type="transmembrane region" description="Helical" evidence="5">
    <location>
        <begin position="55"/>
        <end position="75"/>
    </location>
</feature>
<evidence type="ECO:0000313" key="8">
    <source>
        <dbReference type="Proteomes" id="UP001222770"/>
    </source>
</evidence>
<feature type="transmembrane region" description="Helical" evidence="5">
    <location>
        <begin position="409"/>
        <end position="430"/>
    </location>
</feature>
<dbReference type="PANTHER" id="PTHR23508:SF10">
    <property type="entry name" value="CARBOXYLIC ACID TRANSPORTER PROTEIN HOMOLOG"/>
    <property type="match status" value="1"/>
</dbReference>
<feature type="transmembrane region" description="Helical" evidence="5">
    <location>
        <begin position="378"/>
        <end position="403"/>
    </location>
</feature>
<dbReference type="PROSITE" id="PS50850">
    <property type="entry name" value="MFS"/>
    <property type="match status" value="1"/>
</dbReference>
<dbReference type="SUPFAM" id="SSF103473">
    <property type="entry name" value="MFS general substrate transporter"/>
    <property type="match status" value="1"/>
</dbReference>
<keyword evidence="2 5" id="KW-0812">Transmembrane</keyword>
<feature type="transmembrane region" description="Helical" evidence="5">
    <location>
        <begin position="318"/>
        <end position="337"/>
    </location>
</feature>
<feature type="transmembrane region" description="Helical" evidence="5">
    <location>
        <begin position="112"/>
        <end position="134"/>
    </location>
</feature>
<feature type="transmembrane region" description="Helical" evidence="5">
    <location>
        <begin position="174"/>
        <end position="196"/>
    </location>
</feature>
<keyword evidence="4 5" id="KW-0472">Membrane</keyword>
<dbReference type="InterPro" id="IPR011701">
    <property type="entry name" value="MFS"/>
</dbReference>
<dbReference type="InterPro" id="IPR020846">
    <property type="entry name" value="MFS_dom"/>
</dbReference>
<dbReference type="Pfam" id="PF07690">
    <property type="entry name" value="MFS_1"/>
    <property type="match status" value="1"/>
</dbReference>
<evidence type="ECO:0000256" key="1">
    <source>
        <dbReference type="ARBA" id="ARBA00004141"/>
    </source>
</evidence>
<evidence type="ECO:0000256" key="2">
    <source>
        <dbReference type="ARBA" id="ARBA00022692"/>
    </source>
</evidence>
<proteinExistence type="predicted"/>
<comment type="subcellular location">
    <subcellularLocation>
        <location evidence="1">Membrane</location>
        <topology evidence="1">Multi-pass membrane protein</topology>
    </subcellularLocation>
</comment>
<reference evidence="7 8" key="1">
    <citation type="submission" date="2023-03" db="EMBL/GenBank/DDBJ databases">
        <title>Novosphingobium cyanobacteriorum sp. nov., isolated from a eutrophic reservoir during the Microcystis bloom period.</title>
        <authorList>
            <person name="Kang M."/>
            <person name="Le V."/>
            <person name="Ko S.-R."/>
            <person name="Lee S.-A."/>
            <person name="Ahn C.-Y."/>
        </authorList>
    </citation>
    <scope>NUCLEOTIDE SEQUENCE [LARGE SCALE GENOMIC DNA]</scope>
    <source>
        <strain evidence="7 8">HBC54</strain>
    </source>
</reference>
<gene>
    <name evidence="7" type="ORF">POM99_20820</name>
</gene>
<dbReference type="PANTHER" id="PTHR23508">
    <property type="entry name" value="CARBOXYLIC ACID TRANSPORTER PROTEIN HOMOLOG"/>
    <property type="match status" value="1"/>
</dbReference>
<evidence type="ECO:0000256" key="3">
    <source>
        <dbReference type="ARBA" id="ARBA00022989"/>
    </source>
</evidence>
<feature type="transmembrane region" description="Helical" evidence="5">
    <location>
        <begin position="20"/>
        <end position="43"/>
    </location>
</feature>
<name>A0ABT6CQZ3_9SPHN</name>
<dbReference type="EMBL" id="JAROCY010000034">
    <property type="protein sequence ID" value="MDF8335655.1"/>
    <property type="molecule type" value="Genomic_DNA"/>
</dbReference>
<evidence type="ECO:0000313" key="7">
    <source>
        <dbReference type="EMBL" id="MDF8335655.1"/>
    </source>
</evidence>
<dbReference type="Gene3D" id="1.20.1250.20">
    <property type="entry name" value="MFS general substrate transporter like domains"/>
    <property type="match status" value="1"/>
</dbReference>
<feature type="transmembrane region" description="Helical" evidence="5">
    <location>
        <begin position="343"/>
        <end position="366"/>
    </location>
</feature>
<feature type="transmembrane region" description="Helical" evidence="5">
    <location>
        <begin position="290"/>
        <end position="311"/>
    </location>
</feature>
<feature type="domain" description="Major facilitator superfamily (MFS) profile" evidence="6">
    <location>
        <begin position="21"/>
        <end position="434"/>
    </location>
</feature>
<organism evidence="7 8">
    <name type="scientific">Novosphingobium cyanobacteriorum</name>
    <dbReference type="NCBI Taxonomy" id="3024215"/>
    <lineage>
        <taxon>Bacteria</taxon>
        <taxon>Pseudomonadati</taxon>
        <taxon>Pseudomonadota</taxon>
        <taxon>Alphaproteobacteria</taxon>
        <taxon>Sphingomonadales</taxon>
        <taxon>Sphingomonadaceae</taxon>
        <taxon>Novosphingobium</taxon>
    </lineage>
</organism>
<dbReference type="InterPro" id="IPR036259">
    <property type="entry name" value="MFS_trans_sf"/>
</dbReference>